<organism evidence="2 3">
    <name type="scientific">Glonium stellatum</name>
    <dbReference type="NCBI Taxonomy" id="574774"/>
    <lineage>
        <taxon>Eukaryota</taxon>
        <taxon>Fungi</taxon>
        <taxon>Dikarya</taxon>
        <taxon>Ascomycota</taxon>
        <taxon>Pezizomycotina</taxon>
        <taxon>Dothideomycetes</taxon>
        <taxon>Pleosporomycetidae</taxon>
        <taxon>Gloniales</taxon>
        <taxon>Gloniaceae</taxon>
        <taxon>Glonium</taxon>
    </lineage>
</organism>
<dbReference type="OrthoDB" id="5135333at2759"/>
<dbReference type="PANTHER" id="PTHR33112:SF16">
    <property type="entry name" value="HETEROKARYON INCOMPATIBILITY DOMAIN-CONTAINING PROTEIN"/>
    <property type="match status" value="1"/>
</dbReference>
<protein>
    <recommendedName>
        <fullName evidence="1">Heterokaryon incompatibility domain-containing protein</fullName>
    </recommendedName>
</protein>
<dbReference type="Proteomes" id="UP000250140">
    <property type="component" value="Unassembled WGS sequence"/>
</dbReference>
<accession>A0A8E2EZL2</accession>
<evidence type="ECO:0000259" key="1">
    <source>
        <dbReference type="Pfam" id="PF06985"/>
    </source>
</evidence>
<name>A0A8E2EZL2_9PEZI</name>
<dbReference type="InterPro" id="IPR010730">
    <property type="entry name" value="HET"/>
</dbReference>
<gene>
    <name evidence="2" type="ORF">AOQ84DRAFT_51984</name>
</gene>
<dbReference type="PANTHER" id="PTHR33112">
    <property type="entry name" value="DOMAIN PROTEIN, PUTATIVE-RELATED"/>
    <property type="match status" value="1"/>
</dbReference>
<dbReference type="Pfam" id="PF06985">
    <property type="entry name" value="HET"/>
    <property type="match status" value="1"/>
</dbReference>
<proteinExistence type="predicted"/>
<dbReference type="EMBL" id="KV749776">
    <property type="protein sequence ID" value="OCL07837.1"/>
    <property type="molecule type" value="Genomic_DNA"/>
</dbReference>
<keyword evidence="3" id="KW-1185">Reference proteome</keyword>
<evidence type="ECO:0000313" key="2">
    <source>
        <dbReference type="EMBL" id="OCL07837.1"/>
    </source>
</evidence>
<evidence type="ECO:0000313" key="3">
    <source>
        <dbReference type="Proteomes" id="UP000250140"/>
    </source>
</evidence>
<feature type="domain" description="Heterokaryon incompatibility" evidence="1">
    <location>
        <begin position="17"/>
        <end position="113"/>
    </location>
</feature>
<reference evidence="2 3" key="1">
    <citation type="journal article" date="2016" name="Nat. Commun.">
        <title>Ectomycorrhizal ecology is imprinted in the genome of the dominant symbiotic fungus Cenococcum geophilum.</title>
        <authorList>
            <consortium name="DOE Joint Genome Institute"/>
            <person name="Peter M."/>
            <person name="Kohler A."/>
            <person name="Ohm R.A."/>
            <person name="Kuo A."/>
            <person name="Krutzmann J."/>
            <person name="Morin E."/>
            <person name="Arend M."/>
            <person name="Barry K.W."/>
            <person name="Binder M."/>
            <person name="Choi C."/>
            <person name="Clum A."/>
            <person name="Copeland A."/>
            <person name="Grisel N."/>
            <person name="Haridas S."/>
            <person name="Kipfer T."/>
            <person name="LaButti K."/>
            <person name="Lindquist E."/>
            <person name="Lipzen A."/>
            <person name="Maire R."/>
            <person name="Meier B."/>
            <person name="Mihaltcheva S."/>
            <person name="Molinier V."/>
            <person name="Murat C."/>
            <person name="Poggeler S."/>
            <person name="Quandt C.A."/>
            <person name="Sperisen C."/>
            <person name="Tritt A."/>
            <person name="Tisserant E."/>
            <person name="Crous P.W."/>
            <person name="Henrissat B."/>
            <person name="Nehls U."/>
            <person name="Egli S."/>
            <person name="Spatafora J.W."/>
            <person name="Grigoriev I.V."/>
            <person name="Martin F.M."/>
        </authorList>
    </citation>
    <scope>NUCLEOTIDE SEQUENCE [LARGE SCALE GENOMIC DNA]</scope>
    <source>
        <strain evidence="2 3">CBS 207.34</strain>
    </source>
</reference>
<sequence>MNLIHLKLDKEQLEPHAALSYVRGTKYESGYETRLSNIMRRKEDSALIIDDLPCTIKDAILLVKNLAVRVRFIWIDSMCSSQDSVMSWGLNAESMHLILGNACFTICAADGDSGTG</sequence>
<dbReference type="AlphaFoldDB" id="A0A8E2EZL2"/>